<evidence type="ECO:0000259" key="2">
    <source>
        <dbReference type="Pfam" id="PF25455"/>
    </source>
</evidence>
<dbReference type="GO" id="GO:0016226">
    <property type="term" value="P:iron-sulfur cluster assembly"/>
    <property type="evidence" value="ECO:0007669"/>
    <property type="project" value="TreeGrafter"/>
</dbReference>
<keyword evidence="1" id="KW-0809">Transit peptide</keyword>
<dbReference type="InterPro" id="IPR017703">
    <property type="entry name" value="YgfZ/GCV_T_CS"/>
</dbReference>
<dbReference type="InterPro" id="IPR045179">
    <property type="entry name" value="YgfZ/GcvT"/>
</dbReference>
<dbReference type="RefSeq" id="WP_109765843.1">
    <property type="nucleotide sequence ID" value="NZ_QFWV02000007.1"/>
</dbReference>
<dbReference type="PANTHER" id="PTHR22602">
    <property type="entry name" value="TRANSFERASE CAF17, MITOCHONDRIAL-RELATED"/>
    <property type="match status" value="1"/>
</dbReference>
<dbReference type="Pfam" id="PF25455">
    <property type="entry name" value="Beta-barrel_CAF17_C"/>
    <property type="match status" value="1"/>
</dbReference>
<evidence type="ECO:0000313" key="4">
    <source>
        <dbReference type="Proteomes" id="UP000246132"/>
    </source>
</evidence>
<dbReference type="OrthoDB" id="9796287at2"/>
<feature type="domain" description="CAF17 C-terminal" evidence="2">
    <location>
        <begin position="205"/>
        <end position="274"/>
    </location>
</feature>
<reference evidence="3 4" key="1">
    <citation type="journal article" date="2018" name="Int. J. Syst. Bacteriol.">
        <title>Oceaniradius stylonemae gen. nov., sp. nov., isolated from a red alga, Stylonema cornu-cervi.</title>
        <authorList>
            <person name="Jeong S."/>
        </authorList>
    </citation>
    <scope>NUCLEOTIDE SEQUENCE [LARGE SCALE GENOMIC DNA]</scope>
    <source>
        <strain evidence="3 4">StC1</strain>
    </source>
</reference>
<evidence type="ECO:0000256" key="1">
    <source>
        <dbReference type="ARBA" id="ARBA00022946"/>
    </source>
</evidence>
<accession>A0A3A8AHS2</accession>
<organism evidence="3 4">
    <name type="scientific">Oceaniradius stylonematis</name>
    <dbReference type="NCBI Taxonomy" id="2184161"/>
    <lineage>
        <taxon>Bacteria</taxon>
        <taxon>Pseudomonadati</taxon>
        <taxon>Pseudomonadota</taxon>
        <taxon>Alphaproteobacteria</taxon>
        <taxon>Hyphomicrobiales</taxon>
        <taxon>Ahrensiaceae</taxon>
        <taxon>Oceaniradius</taxon>
    </lineage>
</organism>
<proteinExistence type="predicted"/>
<dbReference type="InterPro" id="IPR027266">
    <property type="entry name" value="TrmE/GcvT-like"/>
</dbReference>
<name>A0A3A8AHS2_9HYPH</name>
<dbReference type="EMBL" id="QFWV02000007">
    <property type="protein sequence ID" value="RKF06194.1"/>
    <property type="molecule type" value="Genomic_DNA"/>
</dbReference>
<dbReference type="NCBIfam" id="TIGR03317">
    <property type="entry name" value="ygfZ_signature"/>
    <property type="match status" value="1"/>
</dbReference>
<sequence>MPSLVLPGRAVIAVTGEDAAHLLHNVLTCDIEALSPGVAQPGALLTPQGKVMFDFLVARDDDGFLIDIDGAQADAFLKRMTLYKLRSKADFSVRDEQVVTVSWDDESGGSQIDSSVHLRDQRFAATAVTRAIVPSGTVLADAASERDWHRVRIDNGVVESGTDFALGDVFGHDISLDQNGGLDFKKGCYVGQEVVSRMQHRGTARRRVVIVSGDAALPATGAEITAGGKPAGTLGTVAGDRALAIVRLDRIGTATDTGAPVLAGDIAVRADLPPGVSYQWPASTADTGNA</sequence>
<dbReference type="PANTHER" id="PTHR22602:SF0">
    <property type="entry name" value="TRANSFERASE CAF17, MITOCHONDRIAL-RELATED"/>
    <property type="match status" value="1"/>
</dbReference>
<dbReference type="Gene3D" id="3.30.1360.120">
    <property type="entry name" value="Probable tRNA modification gtpase trme, domain 1"/>
    <property type="match status" value="2"/>
</dbReference>
<evidence type="ECO:0000313" key="3">
    <source>
        <dbReference type="EMBL" id="RKF06194.1"/>
    </source>
</evidence>
<gene>
    <name evidence="3" type="ORF">DEM25_011100</name>
</gene>
<dbReference type="AlphaFoldDB" id="A0A3A8AHS2"/>
<dbReference type="InterPro" id="IPR057460">
    <property type="entry name" value="CAF17_C"/>
</dbReference>
<keyword evidence="4" id="KW-1185">Reference proteome</keyword>
<dbReference type="SUPFAM" id="SSF103025">
    <property type="entry name" value="Folate-binding domain"/>
    <property type="match status" value="1"/>
</dbReference>
<protein>
    <submittedName>
        <fullName evidence="3">Folate-binding protein</fullName>
    </submittedName>
</protein>
<dbReference type="Proteomes" id="UP000246132">
    <property type="component" value="Unassembled WGS sequence"/>
</dbReference>
<comment type="caution">
    <text evidence="3">The sequence shown here is derived from an EMBL/GenBank/DDBJ whole genome shotgun (WGS) entry which is preliminary data.</text>
</comment>